<accession>A0A426Y1G1</accession>
<dbReference type="EMBL" id="AMZH03015718">
    <property type="protein sequence ID" value="RRT45618.1"/>
    <property type="molecule type" value="Genomic_DNA"/>
</dbReference>
<organism evidence="1 2">
    <name type="scientific">Ensete ventricosum</name>
    <name type="common">Abyssinian banana</name>
    <name type="synonym">Musa ensete</name>
    <dbReference type="NCBI Taxonomy" id="4639"/>
    <lineage>
        <taxon>Eukaryota</taxon>
        <taxon>Viridiplantae</taxon>
        <taxon>Streptophyta</taxon>
        <taxon>Embryophyta</taxon>
        <taxon>Tracheophyta</taxon>
        <taxon>Spermatophyta</taxon>
        <taxon>Magnoliopsida</taxon>
        <taxon>Liliopsida</taxon>
        <taxon>Zingiberales</taxon>
        <taxon>Musaceae</taxon>
        <taxon>Ensete</taxon>
    </lineage>
</organism>
<dbReference type="Proteomes" id="UP000287651">
    <property type="component" value="Unassembled WGS sequence"/>
</dbReference>
<proteinExistence type="predicted"/>
<sequence>MRAYDGAVPSAAGRRGGDRRKMEACLITSIPLTCAAGKEQADPLITVEPRQVLYEGSENGAEVAAERVTVINCGHAGTSRPFSNVAT</sequence>
<name>A0A426Y1G1_ENSVE</name>
<protein>
    <submittedName>
        <fullName evidence="1">Uncharacterized protein</fullName>
    </submittedName>
</protein>
<dbReference type="AlphaFoldDB" id="A0A426Y1G1"/>
<comment type="caution">
    <text evidence="1">The sequence shown here is derived from an EMBL/GenBank/DDBJ whole genome shotgun (WGS) entry which is preliminary data.</text>
</comment>
<reference evidence="1 2" key="1">
    <citation type="journal article" date="2014" name="Agronomy (Basel)">
        <title>A Draft Genome Sequence for Ensete ventricosum, the Drought-Tolerant Tree Against Hunger.</title>
        <authorList>
            <person name="Harrison J."/>
            <person name="Moore K.A."/>
            <person name="Paszkiewicz K."/>
            <person name="Jones T."/>
            <person name="Grant M."/>
            <person name="Ambacheew D."/>
            <person name="Muzemil S."/>
            <person name="Studholme D.J."/>
        </authorList>
    </citation>
    <scope>NUCLEOTIDE SEQUENCE [LARGE SCALE GENOMIC DNA]</scope>
</reference>
<evidence type="ECO:0000313" key="2">
    <source>
        <dbReference type="Proteomes" id="UP000287651"/>
    </source>
</evidence>
<evidence type="ECO:0000313" key="1">
    <source>
        <dbReference type="EMBL" id="RRT45618.1"/>
    </source>
</evidence>
<gene>
    <name evidence="1" type="ORF">B296_00055002</name>
</gene>